<comment type="subcellular location">
    <subcellularLocation>
        <location evidence="1 9">Nucleus</location>
    </subcellularLocation>
</comment>
<evidence type="ECO:0000256" key="1">
    <source>
        <dbReference type="ARBA" id="ARBA00004123"/>
    </source>
</evidence>
<reference evidence="10 11" key="1">
    <citation type="submission" date="2024-03" db="EMBL/GenBank/DDBJ databases">
        <title>Genome-scale model development and genomic sequencing of the oleaginous clade Lipomyces.</title>
        <authorList>
            <consortium name="Lawrence Berkeley National Laboratory"/>
            <person name="Czajka J.J."/>
            <person name="Han Y."/>
            <person name="Kim J."/>
            <person name="Mondo S.J."/>
            <person name="Hofstad B.A."/>
            <person name="Robles A."/>
            <person name="Haridas S."/>
            <person name="Riley R."/>
            <person name="LaButti K."/>
            <person name="Pangilinan J."/>
            <person name="Andreopoulos W."/>
            <person name="Lipzen A."/>
            <person name="Yan J."/>
            <person name="Wang M."/>
            <person name="Ng V."/>
            <person name="Grigoriev I.V."/>
            <person name="Spatafora J.W."/>
            <person name="Magnuson J.K."/>
            <person name="Baker S.E."/>
            <person name="Pomraning K.R."/>
        </authorList>
    </citation>
    <scope>NUCLEOTIDE SEQUENCE [LARGE SCALE GENOMIC DNA]</scope>
    <source>
        <strain evidence="10 11">Phaff 52-87</strain>
    </source>
</reference>
<evidence type="ECO:0000256" key="6">
    <source>
        <dbReference type="ARBA" id="ARBA00023163"/>
    </source>
</evidence>
<dbReference type="RefSeq" id="XP_064770044.1">
    <property type="nucleotide sequence ID" value="XM_064913858.1"/>
</dbReference>
<evidence type="ECO:0000313" key="11">
    <source>
        <dbReference type="Proteomes" id="UP001498771"/>
    </source>
</evidence>
<dbReference type="Pfam" id="PF10232">
    <property type="entry name" value="Med8"/>
    <property type="match status" value="1"/>
</dbReference>
<keyword evidence="6 9" id="KW-0804">Transcription</keyword>
<comment type="similarity">
    <text evidence="2 9">Belongs to the Mediator complex subunit 8 family.</text>
</comment>
<dbReference type="Gene3D" id="6.10.250.2610">
    <property type="match status" value="1"/>
</dbReference>
<gene>
    <name evidence="9" type="primary">MED8</name>
    <name evidence="10" type="ORF">BZA70DRAFT_286390</name>
</gene>
<comment type="caution">
    <text evidence="10">The sequence shown here is derived from an EMBL/GenBank/DDBJ whole genome shotgun (WGS) entry which is preliminary data.</text>
</comment>
<keyword evidence="11" id="KW-1185">Reference proteome</keyword>
<name>A0ABR1FAX6_9ASCO</name>
<evidence type="ECO:0000256" key="5">
    <source>
        <dbReference type="ARBA" id="ARBA00023159"/>
    </source>
</evidence>
<evidence type="ECO:0000256" key="7">
    <source>
        <dbReference type="ARBA" id="ARBA00023242"/>
    </source>
</evidence>
<proteinExistence type="inferred from homology"/>
<keyword evidence="5 9" id="KW-0010">Activator</keyword>
<protein>
    <recommendedName>
        <fullName evidence="3 9">Mediator of RNA polymerase II transcription subunit 8</fullName>
    </recommendedName>
    <alternativeName>
        <fullName evidence="8 9">Mediator complex subunit 8</fullName>
    </alternativeName>
</protein>
<evidence type="ECO:0000256" key="2">
    <source>
        <dbReference type="ARBA" id="ARBA00005716"/>
    </source>
</evidence>
<comment type="subunit">
    <text evidence="9">Component of the Mediator complex.</text>
</comment>
<dbReference type="Gene3D" id="1.20.58.1710">
    <property type="match status" value="1"/>
</dbReference>
<dbReference type="EMBL" id="JBBJBU010000001">
    <property type="protein sequence ID" value="KAK7207011.1"/>
    <property type="molecule type" value="Genomic_DNA"/>
</dbReference>
<keyword evidence="7 9" id="KW-0539">Nucleus</keyword>
<evidence type="ECO:0000256" key="4">
    <source>
        <dbReference type="ARBA" id="ARBA00023015"/>
    </source>
</evidence>
<evidence type="ECO:0000256" key="9">
    <source>
        <dbReference type="RuleBase" id="RU364144"/>
    </source>
</evidence>
<dbReference type="InterPro" id="IPR019364">
    <property type="entry name" value="Mediatior_Med8_fun/met"/>
</dbReference>
<accession>A0ABR1FAX6</accession>
<dbReference type="PANTHER" id="PTHR13074">
    <property type="entry name" value="MEDIATOR OF RNA POLYMERASE II TRANSCRIPTION SUBUNIT 8"/>
    <property type="match status" value="1"/>
</dbReference>
<dbReference type="Proteomes" id="UP001498771">
    <property type="component" value="Unassembled WGS sequence"/>
</dbReference>
<comment type="function">
    <text evidence="9">Component of the Mediator complex, a coactivator involved in the regulated transcription of nearly all RNA polymerase II-dependent genes. Mediator functions as a bridge to convey information from gene-specific regulatory proteins to the basal RNA polymerase II transcription machinery. Mediator is recruited to promoters by direct interactions with regulatory proteins and serves as a scaffold for the assembly of a functional preinitiation complex with RNA polymerase II and the general transcription factors.</text>
</comment>
<dbReference type="PANTHER" id="PTHR13074:SF9">
    <property type="entry name" value="MEDIATOR OF RNA POLYMERASE II TRANSCRIPTION SUBUNIT 8"/>
    <property type="match status" value="1"/>
</dbReference>
<organism evidence="10 11">
    <name type="scientific">Myxozyma melibiosi</name>
    <dbReference type="NCBI Taxonomy" id="54550"/>
    <lineage>
        <taxon>Eukaryota</taxon>
        <taxon>Fungi</taxon>
        <taxon>Dikarya</taxon>
        <taxon>Ascomycota</taxon>
        <taxon>Saccharomycotina</taxon>
        <taxon>Lipomycetes</taxon>
        <taxon>Lipomycetales</taxon>
        <taxon>Lipomycetaceae</taxon>
        <taxon>Myxozyma</taxon>
    </lineage>
</organism>
<sequence>MSASQSAGIGILDGTLDTSQVPVDALEPLRLRLSHLTHWLSRLQAHVQQQALPSWPSIHSQFAMILKQLNFLTHTLETHAETLRTTNAYPLPTFPVAKQPGLLPTLLRKRNEPEVDEWIEKGRKEAEETGSSARADDEVWKDAYLLLVALQHRRTEEVLGLEDGKGAGEQGGGGGIDVHEPVRKVAMSTRVPVARRM</sequence>
<evidence type="ECO:0000256" key="3">
    <source>
        <dbReference type="ARBA" id="ARBA00020637"/>
    </source>
</evidence>
<evidence type="ECO:0000313" key="10">
    <source>
        <dbReference type="EMBL" id="KAK7207011.1"/>
    </source>
</evidence>
<evidence type="ECO:0000256" key="8">
    <source>
        <dbReference type="ARBA" id="ARBA00031261"/>
    </source>
</evidence>
<dbReference type="GeneID" id="90039370"/>
<keyword evidence="4 9" id="KW-0805">Transcription regulation</keyword>